<gene>
    <name evidence="2" type="ORF">D6C78_07436</name>
</gene>
<proteinExistence type="predicted"/>
<name>A0A4T0BH01_AURPU</name>
<feature type="compositionally biased region" description="Basic and acidic residues" evidence="1">
    <location>
        <begin position="108"/>
        <end position="121"/>
    </location>
</feature>
<dbReference type="EMBL" id="QZBZ01000187">
    <property type="protein sequence ID" value="TIA33611.1"/>
    <property type="molecule type" value="Genomic_DNA"/>
</dbReference>
<accession>A0A4T0BH01</accession>
<organism evidence="2 3">
    <name type="scientific">Aureobasidium pullulans</name>
    <name type="common">Black yeast</name>
    <name type="synonym">Pullularia pullulans</name>
    <dbReference type="NCBI Taxonomy" id="5580"/>
    <lineage>
        <taxon>Eukaryota</taxon>
        <taxon>Fungi</taxon>
        <taxon>Dikarya</taxon>
        <taxon>Ascomycota</taxon>
        <taxon>Pezizomycotina</taxon>
        <taxon>Dothideomycetes</taxon>
        <taxon>Dothideomycetidae</taxon>
        <taxon>Dothideales</taxon>
        <taxon>Saccotheciaceae</taxon>
        <taxon>Aureobasidium</taxon>
    </lineage>
</organism>
<evidence type="ECO:0000256" key="1">
    <source>
        <dbReference type="SAM" id="MobiDB-lite"/>
    </source>
</evidence>
<dbReference type="AlphaFoldDB" id="A0A4T0BH01"/>
<feature type="compositionally biased region" description="Polar residues" evidence="1">
    <location>
        <begin position="93"/>
        <end position="103"/>
    </location>
</feature>
<dbReference type="Proteomes" id="UP000308724">
    <property type="component" value="Unassembled WGS sequence"/>
</dbReference>
<feature type="compositionally biased region" description="Polar residues" evidence="1">
    <location>
        <begin position="308"/>
        <end position="317"/>
    </location>
</feature>
<protein>
    <submittedName>
        <fullName evidence="2">Uncharacterized protein</fullName>
    </submittedName>
</protein>
<evidence type="ECO:0000313" key="3">
    <source>
        <dbReference type="Proteomes" id="UP000308724"/>
    </source>
</evidence>
<feature type="compositionally biased region" description="Acidic residues" evidence="1">
    <location>
        <begin position="32"/>
        <end position="51"/>
    </location>
</feature>
<comment type="caution">
    <text evidence="2">The sequence shown here is derived from an EMBL/GenBank/DDBJ whole genome shotgun (WGS) entry which is preliminary data.</text>
</comment>
<feature type="compositionally biased region" description="Polar residues" evidence="1">
    <location>
        <begin position="122"/>
        <end position="140"/>
    </location>
</feature>
<feature type="region of interest" description="Disordered" evidence="1">
    <location>
        <begin position="292"/>
        <end position="317"/>
    </location>
</feature>
<feature type="compositionally biased region" description="Polar residues" evidence="1">
    <location>
        <begin position="189"/>
        <end position="199"/>
    </location>
</feature>
<reference evidence="2 3" key="1">
    <citation type="submission" date="2018-10" db="EMBL/GenBank/DDBJ databases">
        <title>Fifty Aureobasidium pullulans genomes reveal a recombining polyextremotolerant generalist.</title>
        <authorList>
            <person name="Gostincar C."/>
            <person name="Turk M."/>
            <person name="Zajc J."/>
            <person name="Gunde-Cimerman N."/>
        </authorList>
    </citation>
    <scope>NUCLEOTIDE SEQUENCE [LARGE SCALE GENOMIC DNA]</scope>
    <source>
        <strain evidence="2 3">EXF-1645</strain>
    </source>
</reference>
<sequence length="329" mass="35845">MAAPPVLVGEDVAPAAVPEPDDDIVVMPAADELADEEPEAELDTLEDDPVDMADNTVIPDPPVVAMVAVAAARPGDRLNVRARSGRTTRSTGYAESQSESPNRFGSDAARDDSTVFNHDDSSSPSCALQDNWQSLSTFQSYAPPHPYWQSSQPRRTPPSRKDPWTLWWQFAGRGAPSADASDSEGRVSNFPSRQTQSLGGQEPSFWDDALSNRNAANLGGGQPPAGTSGLQLSSLPPFDSFFNARPQPFLNPSVRPPPPAYSREPLPGAEYFAESQRQYDLVADLHRELDDEARHDGDQVPPVVPESADTNPDYTFQSQNLAEEVIWRY</sequence>
<feature type="region of interest" description="Disordered" evidence="1">
    <location>
        <begin position="1"/>
        <end position="58"/>
    </location>
</feature>
<feature type="region of interest" description="Disordered" evidence="1">
    <location>
        <begin position="74"/>
        <end position="266"/>
    </location>
</feature>
<evidence type="ECO:0000313" key="2">
    <source>
        <dbReference type="EMBL" id="TIA33611.1"/>
    </source>
</evidence>